<reference evidence="1" key="3">
    <citation type="submission" date="2025-09" db="UniProtKB">
        <authorList>
            <consortium name="Ensembl"/>
        </authorList>
    </citation>
    <scope>IDENTIFICATION</scope>
</reference>
<dbReference type="GeneTree" id="ENSGT00940000178703"/>
<evidence type="ECO:0000313" key="2">
    <source>
        <dbReference type="Proteomes" id="UP000314983"/>
    </source>
</evidence>
<protein>
    <submittedName>
        <fullName evidence="1">Uncharacterized protein</fullName>
    </submittedName>
</protein>
<reference evidence="1 2" key="1">
    <citation type="submission" date="2020-05" db="EMBL/GenBank/DDBJ databases">
        <title>Electrophorus electricus (electric eel) genome, fEleEle1, primary haplotype.</title>
        <authorList>
            <person name="Myers G."/>
            <person name="Meyer A."/>
            <person name="Fedrigo O."/>
            <person name="Formenti G."/>
            <person name="Rhie A."/>
            <person name="Tracey A."/>
            <person name="Sims Y."/>
            <person name="Jarvis E.D."/>
        </authorList>
    </citation>
    <scope>NUCLEOTIDE SEQUENCE [LARGE SCALE GENOMIC DNA]</scope>
</reference>
<dbReference type="Proteomes" id="UP000314983">
    <property type="component" value="Chromosome 17"/>
</dbReference>
<keyword evidence="2" id="KW-1185">Reference proteome</keyword>
<dbReference type="Ensembl" id="ENSEEET00000054224.1">
    <property type="protein sequence ID" value="ENSEEEP00000060652.1"/>
    <property type="gene ID" value="ENSEEEG00000027929.1"/>
</dbReference>
<accession>A0AAY5EV74</accession>
<proteinExistence type="predicted"/>
<name>A0AAY5EV74_ELEEL</name>
<evidence type="ECO:0000313" key="1">
    <source>
        <dbReference type="Ensembl" id="ENSEEEP00000060652.1"/>
    </source>
</evidence>
<sequence>ITWFGPPCAVGARIRIMKVRNKVDTETSAMIKYDVSLDSGTSARLSEISKYTEQVAERGGCPLSFTEITRFCFMLSDSVIHAFCPESASTAITLETREPDRAALGTISVIKDFPSGAGYNICGELSFSSVMNTLKVTLLLSGGEPLSLATTWTLNFLNCS</sequence>
<dbReference type="AlphaFoldDB" id="A0AAY5EV74"/>
<organism evidence="1 2">
    <name type="scientific">Electrophorus electricus</name>
    <name type="common">Electric eel</name>
    <name type="synonym">Gymnotus electricus</name>
    <dbReference type="NCBI Taxonomy" id="8005"/>
    <lineage>
        <taxon>Eukaryota</taxon>
        <taxon>Metazoa</taxon>
        <taxon>Chordata</taxon>
        <taxon>Craniata</taxon>
        <taxon>Vertebrata</taxon>
        <taxon>Euteleostomi</taxon>
        <taxon>Actinopterygii</taxon>
        <taxon>Neopterygii</taxon>
        <taxon>Teleostei</taxon>
        <taxon>Ostariophysi</taxon>
        <taxon>Gymnotiformes</taxon>
        <taxon>Gymnotoidei</taxon>
        <taxon>Gymnotidae</taxon>
        <taxon>Electrophorus</taxon>
    </lineage>
</organism>
<reference evidence="1" key="2">
    <citation type="submission" date="2025-08" db="UniProtKB">
        <authorList>
            <consortium name="Ensembl"/>
        </authorList>
    </citation>
    <scope>IDENTIFICATION</scope>
</reference>